<organism evidence="1 2">
    <name type="scientific">Paenibacillus cookii</name>
    <dbReference type="NCBI Taxonomy" id="157839"/>
    <lineage>
        <taxon>Bacteria</taxon>
        <taxon>Bacillati</taxon>
        <taxon>Bacillota</taxon>
        <taxon>Bacilli</taxon>
        <taxon>Bacillales</taxon>
        <taxon>Paenibacillaceae</taxon>
        <taxon>Paenibacillus</taxon>
    </lineage>
</organism>
<dbReference type="Proteomes" id="UP000680638">
    <property type="component" value="Unassembled WGS sequence"/>
</dbReference>
<keyword evidence="2" id="KW-1185">Reference proteome</keyword>
<accession>A0ABQ4LSP9</accession>
<evidence type="ECO:0000313" key="2">
    <source>
        <dbReference type="Proteomes" id="UP000680638"/>
    </source>
</evidence>
<gene>
    <name evidence="1" type="ORF">J21TS3_11330</name>
</gene>
<comment type="caution">
    <text evidence="1">The sequence shown here is derived from an EMBL/GenBank/DDBJ whole genome shotgun (WGS) entry which is preliminary data.</text>
</comment>
<evidence type="ECO:0000313" key="1">
    <source>
        <dbReference type="EMBL" id="GIO66312.1"/>
    </source>
</evidence>
<dbReference type="EMBL" id="BORW01000003">
    <property type="protein sequence ID" value="GIO66312.1"/>
    <property type="molecule type" value="Genomic_DNA"/>
</dbReference>
<reference evidence="1 2" key="1">
    <citation type="submission" date="2021-03" db="EMBL/GenBank/DDBJ databases">
        <title>Antimicrobial resistance genes in bacteria isolated from Japanese honey, and their potential for conferring macrolide and lincosamide resistance in the American foulbrood pathogen Paenibacillus larvae.</title>
        <authorList>
            <person name="Okamoto M."/>
            <person name="Kumagai M."/>
            <person name="Kanamori H."/>
            <person name="Takamatsu D."/>
        </authorList>
    </citation>
    <scope>NUCLEOTIDE SEQUENCE [LARGE SCALE GENOMIC DNA]</scope>
    <source>
        <strain evidence="1 2">J21TS3</strain>
    </source>
</reference>
<sequence length="140" mass="15473">MSILKRRKNITLQQRLAQLTGHLAEINGEGLGLEPGKLQRVFKRNFIQVSGELFVPLSLQSIRVFDVKPAARTVRVGLRTTFKTGKAFSSIRLVQIGTDFVEVQAKGKFPSRILFPLNKIEGIFPVGYHAAPSKAASVSK</sequence>
<proteinExistence type="predicted"/>
<name>A0ABQ4LSP9_9BACL</name>
<protein>
    <submittedName>
        <fullName evidence="1">Uncharacterized protein</fullName>
    </submittedName>
</protein>
<dbReference type="RefSeq" id="WP_246536661.1">
    <property type="nucleotide sequence ID" value="NZ_BORW01000003.1"/>
</dbReference>